<evidence type="ECO:0000256" key="1">
    <source>
        <dbReference type="ARBA" id="ARBA00004123"/>
    </source>
</evidence>
<dbReference type="InterPro" id="IPR051521">
    <property type="entry name" value="tRNA_Mod/Golgi_Maint"/>
</dbReference>
<evidence type="ECO:0000256" key="7">
    <source>
        <dbReference type="ARBA" id="ARBA00037050"/>
    </source>
</evidence>
<dbReference type="GO" id="GO:0008033">
    <property type="term" value="P:tRNA processing"/>
    <property type="evidence" value="ECO:0007669"/>
    <property type="project" value="UniProtKB-KW"/>
</dbReference>
<feature type="compositionally biased region" description="Basic and acidic residues" evidence="12">
    <location>
        <begin position="9"/>
        <end position="41"/>
    </location>
</feature>
<evidence type="ECO:0000256" key="10">
    <source>
        <dbReference type="ARBA" id="ARBA00042508"/>
    </source>
</evidence>
<evidence type="ECO:0000313" key="14">
    <source>
        <dbReference type="EMBL" id="ELR13901.1"/>
    </source>
</evidence>
<dbReference type="RefSeq" id="XP_004335914.1">
    <property type="nucleotide sequence ID" value="XM_004335866.1"/>
</dbReference>
<keyword evidence="3" id="KW-0808">Transferase</keyword>
<dbReference type="SMART" id="SM01144">
    <property type="entry name" value="DTW"/>
    <property type="match status" value="1"/>
</dbReference>
<feature type="region of interest" description="Disordered" evidence="12">
    <location>
        <begin position="1"/>
        <end position="46"/>
    </location>
</feature>
<evidence type="ECO:0000256" key="5">
    <source>
        <dbReference type="ARBA" id="ARBA00022694"/>
    </source>
</evidence>
<name>L8GP32_ACACF</name>
<dbReference type="InterPro" id="IPR005636">
    <property type="entry name" value="DTW"/>
</dbReference>
<evidence type="ECO:0000256" key="2">
    <source>
        <dbReference type="ARBA" id="ARBA00012386"/>
    </source>
</evidence>
<dbReference type="VEuPathDB" id="AmoebaDB:ACA1_364270"/>
<dbReference type="Pfam" id="PF03942">
    <property type="entry name" value="DTW"/>
    <property type="match status" value="1"/>
</dbReference>
<dbReference type="EC" id="2.5.1.25" evidence="2"/>
<dbReference type="OMA" id="VNAWGLN"/>
<dbReference type="PANTHER" id="PTHR15627:SF8">
    <property type="entry name" value="TRNA-URIDINE AMINOCARBOXYPROPYLTRANSFERASE 1"/>
    <property type="match status" value="1"/>
</dbReference>
<dbReference type="OrthoDB" id="3173at2759"/>
<evidence type="ECO:0000256" key="12">
    <source>
        <dbReference type="SAM" id="MobiDB-lite"/>
    </source>
</evidence>
<dbReference type="GO" id="GO:0016432">
    <property type="term" value="F:tRNA-uridine aminocarboxypropyltransferase activity"/>
    <property type="evidence" value="ECO:0007669"/>
    <property type="project" value="UniProtKB-EC"/>
</dbReference>
<evidence type="ECO:0000256" key="6">
    <source>
        <dbReference type="ARBA" id="ARBA00023242"/>
    </source>
</evidence>
<dbReference type="GeneID" id="14914611"/>
<accession>L8GP32</accession>
<dbReference type="PANTHER" id="PTHR15627">
    <property type="entry name" value="NATURAL KILLER CELL-SPECIFIC ANTIGEN KLIP1"/>
    <property type="match status" value="1"/>
</dbReference>
<keyword evidence="15" id="KW-1185">Reference proteome</keyword>
<dbReference type="Proteomes" id="UP000011083">
    <property type="component" value="Unassembled WGS sequence"/>
</dbReference>
<evidence type="ECO:0000313" key="15">
    <source>
        <dbReference type="Proteomes" id="UP000011083"/>
    </source>
</evidence>
<dbReference type="GO" id="GO:0005634">
    <property type="term" value="C:nucleus"/>
    <property type="evidence" value="ECO:0007669"/>
    <property type="project" value="UniProtKB-SubCell"/>
</dbReference>
<comment type="similarity">
    <text evidence="8">Belongs to the TDD superfamily. DTWD1 family.</text>
</comment>
<organism evidence="14 15">
    <name type="scientific">Acanthamoeba castellanii (strain ATCC 30010 / Neff)</name>
    <dbReference type="NCBI Taxonomy" id="1257118"/>
    <lineage>
        <taxon>Eukaryota</taxon>
        <taxon>Amoebozoa</taxon>
        <taxon>Discosea</taxon>
        <taxon>Longamoebia</taxon>
        <taxon>Centramoebida</taxon>
        <taxon>Acanthamoebidae</taxon>
        <taxon>Acanthamoeba</taxon>
    </lineage>
</organism>
<comment type="subcellular location">
    <subcellularLocation>
        <location evidence="1">Nucleus</location>
    </subcellularLocation>
</comment>
<dbReference type="EMBL" id="KB008073">
    <property type="protein sequence ID" value="ELR13901.1"/>
    <property type="molecule type" value="Genomic_DNA"/>
</dbReference>
<keyword evidence="6" id="KW-0539">Nucleus</keyword>
<evidence type="ECO:0000256" key="8">
    <source>
        <dbReference type="ARBA" id="ARBA00038290"/>
    </source>
</evidence>
<sequence>MELSAIMDETAKGKKRSIDEVVQEEEKKVEEVGEKEEKPEDSTDNPLLNLKFSANQSILDDCERCNAMFKFYCYDCILPVGNITDQIPHVPLPVSCDILYHPTERRSKSTALHAKILSPELVSVHTFPDLPDYNPDEVFLLYPSKDAKNIEDIDVSKMKKLVVIDSTWQKAKTILRDERVSKLPCVKINSQKTLFWRYQTVGENCLATIEAIYYFYREYYQKQLGTYNGQYDDLLFFYTYMYNLIQNTYKQQNKKFKRIDGWLKE</sequence>
<evidence type="ECO:0000256" key="9">
    <source>
        <dbReference type="ARBA" id="ARBA00039242"/>
    </source>
</evidence>
<keyword evidence="4" id="KW-0949">S-adenosyl-L-methionine</keyword>
<gene>
    <name evidence="14" type="ORF">ACA1_364270</name>
</gene>
<reference evidence="14 15" key="1">
    <citation type="journal article" date="2013" name="Genome Biol.">
        <title>Genome of Acanthamoeba castellanii highlights extensive lateral gene transfer and early evolution of tyrosine kinase signaling.</title>
        <authorList>
            <person name="Clarke M."/>
            <person name="Lohan A.J."/>
            <person name="Liu B."/>
            <person name="Lagkouvardos I."/>
            <person name="Roy S."/>
            <person name="Zafar N."/>
            <person name="Bertelli C."/>
            <person name="Schilde C."/>
            <person name="Kianianmomeni A."/>
            <person name="Burglin T.R."/>
            <person name="Frech C."/>
            <person name="Turcotte B."/>
            <person name="Kopec K.O."/>
            <person name="Synnott J.M."/>
            <person name="Choo C."/>
            <person name="Paponov I."/>
            <person name="Finkler A."/>
            <person name="Soon Heng Tan C."/>
            <person name="Hutchins A.P."/>
            <person name="Weinmeier T."/>
            <person name="Rattei T."/>
            <person name="Chu J.S."/>
            <person name="Gimenez G."/>
            <person name="Irimia M."/>
            <person name="Rigden D.J."/>
            <person name="Fitzpatrick D.A."/>
            <person name="Lorenzo-Morales J."/>
            <person name="Bateman A."/>
            <person name="Chiu C.H."/>
            <person name="Tang P."/>
            <person name="Hegemann P."/>
            <person name="Fromm H."/>
            <person name="Raoult D."/>
            <person name="Greub G."/>
            <person name="Miranda-Saavedra D."/>
            <person name="Chen N."/>
            <person name="Nash P."/>
            <person name="Ginger M.L."/>
            <person name="Horn M."/>
            <person name="Schaap P."/>
            <person name="Caler L."/>
            <person name="Loftus B."/>
        </authorList>
    </citation>
    <scope>NUCLEOTIDE SEQUENCE [LARGE SCALE GENOMIC DNA]</scope>
    <source>
        <strain evidence="14 15">Neff</strain>
    </source>
</reference>
<comment type="catalytic activity">
    <reaction evidence="11">
        <text>a uridine in tRNA + S-adenosyl-L-methionine = a 3-[(3S)-3-amino-3-carboxypropyl]uridine in tRNA + S-methyl-5'-thioadenosine + H(+)</text>
        <dbReference type="Rhea" id="RHEA:62432"/>
        <dbReference type="Rhea" id="RHEA-COMP:13339"/>
        <dbReference type="Rhea" id="RHEA-COMP:16092"/>
        <dbReference type="ChEBI" id="CHEBI:15378"/>
        <dbReference type="ChEBI" id="CHEBI:17509"/>
        <dbReference type="ChEBI" id="CHEBI:59789"/>
        <dbReference type="ChEBI" id="CHEBI:65315"/>
        <dbReference type="ChEBI" id="CHEBI:82930"/>
        <dbReference type="EC" id="2.5.1.25"/>
    </reaction>
</comment>
<evidence type="ECO:0000256" key="4">
    <source>
        <dbReference type="ARBA" id="ARBA00022691"/>
    </source>
</evidence>
<dbReference type="KEGG" id="acan:ACA1_364270"/>
<evidence type="ECO:0000259" key="13">
    <source>
        <dbReference type="SMART" id="SM01144"/>
    </source>
</evidence>
<comment type="function">
    <text evidence="7">Catalyzes the formation of 3-(3-amino-3-carboxypropyl)uridine (acp3U) at position 20 in the D-loop of several cytoplasmic tRNAs (acp3U(20)).</text>
</comment>
<dbReference type="AlphaFoldDB" id="L8GP32"/>
<protein>
    <recommendedName>
        <fullName evidence="9">tRNA-uridine aminocarboxypropyltransferase 1</fullName>
        <ecNumber evidence="2">2.5.1.25</ecNumber>
    </recommendedName>
    <alternativeName>
        <fullName evidence="10">DTW domain-containing protein 1</fullName>
    </alternativeName>
</protein>
<evidence type="ECO:0000256" key="3">
    <source>
        <dbReference type="ARBA" id="ARBA00022679"/>
    </source>
</evidence>
<keyword evidence="5" id="KW-0819">tRNA processing</keyword>
<proteinExistence type="inferred from homology"/>
<evidence type="ECO:0000256" key="11">
    <source>
        <dbReference type="ARBA" id="ARBA00048718"/>
    </source>
</evidence>
<feature type="domain" description="DTW" evidence="13">
    <location>
        <begin position="69"/>
        <end position="250"/>
    </location>
</feature>